<feature type="binding site" evidence="9">
    <location>
        <position position="17"/>
    </location>
    <ligand>
        <name>substrate</name>
    </ligand>
</feature>
<evidence type="ECO:0000256" key="3">
    <source>
        <dbReference type="ARBA" id="ARBA00022801"/>
    </source>
</evidence>
<dbReference type="SUPFAM" id="SSF51556">
    <property type="entry name" value="Metallo-dependent hydrolases"/>
    <property type="match status" value="1"/>
</dbReference>
<feature type="binding site" evidence="9">
    <location>
        <position position="279"/>
    </location>
    <ligand>
        <name>Zn(2+)</name>
        <dbReference type="ChEBI" id="CHEBI:29105"/>
        <note>catalytic</note>
    </ligand>
</feature>
<name>A0AAF0BIA4_9ENTE</name>
<reference evidence="11" key="1">
    <citation type="submission" date="2023-01" db="EMBL/GenBank/DDBJ databases">
        <title>Oxazolidinone resistance genes in florfenicol resistant enterococci from beef cattle and veal calves at slaughter.</title>
        <authorList>
            <person name="Biggel M."/>
        </authorList>
    </citation>
    <scope>NUCLEOTIDE SEQUENCE</scope>
    <source>
        <strain evidence="11">K204-1</strain>
    </source>
</reference>
<feature type="binding site" evidence="9">
    <location>
        <position position="17"/>
    </location>
    <ligand>
        <name>Zn(2+)</name>
        <dbReference type="ChEBI" id="CHEBI:29105"/>
        <note>catalytic</note>
    </ligand>
</feature>
<feature type="site" description="Important for catalytic activity" evidence="9">
    <location>
        <position position="222"/>
    </location>
</feature>
<dbReference type="AlphaFoldDB" id="A0AAF0BIA4"/>
<evidence type="ECO:0000256" key="7">
    <source>
        <dbReference type="ARBA" id="ARBA00047989"/>
    </source>
</evidence>
<feature type="binding site" evidence="9">
    <location>
        <position position="172"/>
    </location>
    <ligand>
        <name>substrate</name>
    </ligand>
</feature>
<feature type="binding site" evidence="9">
    <location>
        <position position="199"/>
    </location>
    <ligand>
        <name>Zn(2+)</name>
        <dbReference type="ChEBI" id="CHEBI:29105"/>
        <note>catalytic</note>
    </ligand>
</feature>
<keyword evidence="5 9" id="KW-0546">Nucleotide metabolism</keyword>
<proteinExistence type="inferred from homology"/>
<dbReference type="EC" id="3.5.4.4" evidence="1 9"/>
<dbReference type="CDD" id="cd01320">
    <property type="entry name" value="ADA"/>
    <property type="match status" value="1"/>
</dbReference>
<comment type="catalytic activity">
    <reaction evidence="7">
        <text>adenosine + H2O + H(+) = inosine + NH4(+)</text>
        <dbReference type="Rhea" id="RHEA:24408"/>
        <dbReference type="ChEBI" id="CHEBI:15377"/>
        <dbReference type="ChEBI" id="CHEBI:15378"/>
        <dbReference type="ChEBI" id="CHEBI:16335"/>
        <dbReference type="ChEBI" id="CHEBI:17596"/>
        <dbReference type="ChEBI" id="CHEBI:28938"/>
        <dbReference type="EC" id="3.5.4.4"/>
    </reaction>
    <physiologicalReaction direction="left-to-right" evidence="7">
        <dbReference type="Rhea" id="RHEA:24409"/>
    </physiologicalReaction>
</comment>
<comment type="similarity">
    <text evidence="9">Belongs to the metallo-dependent hydrolases superfamily. Adenosine and AMP deaminases family. Adenosine deaminase subfamily.</text>
</comment>
<accession>A0AAF0BIA4</accession>
<dbReference type="Proteomes" id="UP001179600">
    <property type="component" value="Chromosome"/>
</dbReference>
<dbReference type="GO" id="GO:0004000">
    <property type="term" value="F:adenosine deaminase activity"/>
    <property type="evidence" value="ECO:0007669"/>
    <property type="project" value="UniProtKB-UniRule"/>
</dbReference>
<dbReference type="Gene3D" id="3.20.20.140">
    <property type="entry name" value="Metal-dependent hydrolases"/>
    <property type="match status" value="1"/>
</dbReference>
<protein>
    <recommendedName>
        <fullName evidence="1 9">Adenosine deaminase</fullName>
        <ecNumber evidence="1 9">3.5.4.4</ecNumber>
    </recommendedName>
    <alternativeName>
        <fullName evidence="6 9">Adenosine aminohydrolase</fullName>
    </alternativeName>
</protein>
<organism evidence="11 12">
    <name type="scientific">Vagococcus lutrae</name>
    <dbReference type="NCBI Taxonomy" id="81947"/>
    <lineage>
        <taxon>Bacteria</taxon>
        <taxon>Bacillati</taxon>
        <taxon>Bacillota</taxon>
        <taxon>Bacilli</taxon>
        <taxon>Lactobacillales</taxon>
        <taxon>Enterococcaceae</taxon>
        <taxon>Vagococcus</taxon>
    </lineage>
</organism>
<dbReference type="InterPro" id="IPR032466">
    <property type="entry name" value="Metal_Hydrolase"/>
</dbReference>
<comment type="caution">
    <text evidence="9">Lacks conserved residue(s) required for the propagation of feature annotation.</text>
</comment>
<evidence type="ECO:0000256" key="4">
    <source>
        <dbReference type="ARBA" id="ARBA00022833"/>
    </source>
</evidence>
<dbReference type="HAMAP" id="MF_00540">
    <property type="entry name" value="A_deaminase"/>
    <property type="match status" value="1"/>
</dbReference>
<dbReference type="InterPro" id="IPR028893">
    <property type="entry name" value="A_deaminase"/>
</dbReference>
<keyword evidence="4 9" id="KW-0862">Zinc</keyword>
<evidence type="ECO:0000256" key="6">
    <source>
        <dbReference type="ARBA" id="ARBA00031852"/>
    </source>
</evidence>
<dbReference type="GO" id="GO:0008270">
    <property type="term" value="F:zinc ion binding"/>
    <property type="evidence" value="ECO:0007669"/>
    <property type="project" value="UniProtKB-UniRule"/>
</dbReference>
<keyword evidence="2 9" id="KW-0479">Metal-binding</keyword>
<evidence type="ECO:0000256" key="5">
    <source>
        <dbReference type="ARBA" id="ARBA00023080"/>
    </source>
</evidence>
<gene>
    <name evidence="9 11" type="primary">add</name>
    <name evidence="11" type="ORF">PML95_00465</name>
</gene>
<dbReference type="GO" id="GO:0046103">
    <property type="term" value="P:inosine biosynthetic process"/>
    <property type="evidence" value="ECO:0007669"/>
    <property type="project" value="TreeGrafter"/>
</dbReference>
<dbReference type="PANTHER" id="PTHR11409">
    <property type="entry name" value="ADENOSINE DEAMINASE"/>
    <property type="match status" value="1"/>
</dbReference>
<evidence type="ECO:0000256" key="9">
    <source>
        <dbReference type="HAMAP-Rule" id="MF_00540"/>
    </source>
</evidence>
<comment type="catalytic activity">
    <reaction evidence="8">
        <text>2'-deoxyadenosine + H2O + H(+) = 2'-deoxyinosine + NH4(+)</text>
        <dbReference type="Rhea" id="RHEA:28190"/>
        <dbReference type="ChEBI" id="CHEBI:15377"/>
        <dbReference type="ChEBI" id="CHEBI:15378"/>
        <dbReference type="ChEBI" id="CHEBI:17256"/>
        <dbReference type="ChEBI" id="CHEBI:28938"/>
        <dbReference type="ChEBI" id="CHEBI:28997"/>
        <dbReference type="EC" id="3.5.4.4"/>
    </reaction>
    <physiologicalReaction direction="left-to-right" evidence="8">
        <dbReference type="Rhea" id="RHEA:28191"/>
    </physiologicalReaction>
</comment>
<dbReference type="RefSeq" id="WP_248852939.1">
    <property type="nucleotide sequence ID" value="NZ_CP097053.1"/>
</dbReference>
<comment type="cofactor">
    <cofactor evidence="9">
        <name>Zn(2+)</name>
        <dbReference type="ChEBI" id="CHEBI:29105"/>
    </cofactor>
    <text evidence="9">Binds 1 zinc ion per subunit.</text>
</comment>
<dbReference type="GO" id="GO:0005829">
    <property type="term" value="C:cytosol"/>
    <property type="evidence" value="ECO:0007669"/>
    <property type="project" value="TreeGrafter"/>
</dbReference>
<dbReference type="InterPro" id="IPR001365">
    <property type="entry name" value="A_deaminase_dom"/>
</dbReference>
<dbReference type="GO" id="GO:0043103">
    <property type="term" value="P:hypoxanthine salvage"/>
    <property type="evidence" value="ECO:0007669"/>
    <property type="project" value="TreeGrafter"/>
</dbReference>
<dbReference type="Pfam" id="PF00962">
    <property type="entry name" value="A_deaminase"/>
    <property type="match status" value="1"/>
</dbReference>
<feature type="binding site" evidence="9">
    <location>
        <position position="19"/>
    </location>
    <ligand>
        <name>substrate</name>
    </ligand>
</feature>
<evidence type="ECO:0000259" key="10">
    <source>
        <dbReference type="Pfam" id="PF00962"/>
    </source>
</evidence>
<dbReference type="GO" id="GO:0009168">
    <property type="term" value="P:purine ribonucleoside monophosphate biosynthetic process"/>
    <property type="evidence" value="ECO:0007669"/>
    <property type="project" value="UniProtKB-UniRule"/>
</dbReference>
<dbReference type="PANTHER" id="PTHR11409:SF43">
    <property type="entry name" value="ADENOSINE DEAMINASE"/>
    <property type="match status" value="1"/>
</dbReference>
<evidence type="ECO:0000256" key="8">
    <source>
        <dbReference type="ARBA" id="ARBA00049213"/>
    </source>
</evidence>
<comment type="function">
    <text evidence="9">Catalyzes the hydrolytic deamination of adenosine and 2-deoxyadenosine.</text>
</comment>
<keyword evidence="3 9" id="KW-0378">Hydrolase</keyword>
<feature type="active site" description="Proton donor" evidence="9">
    <location>
        <position position="202"/>
    </location>
</feature>
<feature type="binding site" evidence="9">
    <location>
        <position position="15"/>
    </location>
    <ligand>
        <name>Zn(2+)</name>
        <dbReference type="ChEBI" id="CHEBI:29105"/>
        <note>catalytic</note>
    </ligand>
</feature>
<dbReference type="EMBL" id="CP116507">
    <property type="protein sequence ID" value="WCG22776.1"/>
    <property type="molecule type" value="Genomic_DNA"/>
</dbReference>
<feature type="domain" description="Adenosine deaminase" evidence="10">
    <location>
        <begin position="10"/>
        <end position="333"/>
    </location>
</feature>
<dbReference type="InterPro" id="IPR006330">
    <property type="entry name" value="Ado/ade_deaminase"/>
</dbReference>
<dbReference type="GO" id="GO:0006154">
    <property type="term" value="P:adenosine catabolic process"/>
    <property type="evidence" value="ECO:0007669"/>
    <property type="project" value="TreeGrafter"/>
</dbReference>
<evidence type="ECO:0000256" key="1">
    <source>
        <dbReference type="ARBA" id="ARBA00012784"/>
    </source>
</evidence>
<dbReference type="NCBIfam" id="TIGR01430">
    <property type="entry name" value="aden_deam"/>
    <property type="match status" value="1"/>
</dbReference>
<evidence type="ECO:0000313" key="11">
    <source>
        <dbReference type="EMBL" id="WCG22776.1"/>
    </source>
</evidence>
<dbReference type="GO" id="GO:0009117">
    <property type="term" value="P:nucleotide metabolic process"/>
    <property type="evidence" value="ECO:0007669"/>
    <property type="project" value="UniProtKB-KW"/>
</dbReference>
<evidence type="ECO:0000313" key="12">
    <source>
        <dbReference type="Proteomes" id="UP001179600"/>
    </source>
</evidence>
<evidence type="ECO:0000256" key="2">
    <source>
        <dbReference type="ARBA" id="ARBA00022723"/>
    </source>
</evidence>
<sequence>MQREIVQNLPKIELHCHLDGSVRPAVLEKIARKQKRPLPAIGDALAELMKVPDEAESLLDYLKCFDVVLPYLQQKEALELIAYDLVAQVAEENVTYLEVRFAPMLFTHEGLSIETILDVVLNGLKKGEQDFGVKTNALLCGMRHHTLEQNQQIVTAAKKYLGKGVAGFDLAGDEANYPMSLFEEVVSEAHTQQIPITLHAGECGCAQNVATAVKLGATRIGHGIALKDDSAILESCIRHNTLIEMCPTSNFQTKAVSSLSEYPFQIFLDAGLNICINTDNRTVSNTTLTDEFLKLHEWYQIDYALMKKLNQNAIEGAFISDSDKQHLSEQLDTAYLPVLHSQ</sequence>